<dbReference type="InterPro" id="IPR026444">
    <property type="entry name" value="Secre_tail"/>
</dbReference>
<reference evidence="1" key="1">
    <citation type="journal article" date="2020" name="mSystems">
        <title>Genome- and Community-Level Interaction Insights into Carbon Utilization and Element Cycling Functions of Hydrothermarchaeota in Hydrothermal Sediment.</title>
        <authorList>
            <person name="Zhou Z."/>
            <person name="Liu Y."/>
            <person name="Xu W."/>
            <person name="Pan J."/>
            <person name="Luo Z.H."/>
            <person name="Li M."/>
        </authorList>
    </citation>
    <scope>NUCLEOTIDE SEQUENCE [LARGE SCALE GENOMIC DNA]</scope>
    <source>
        <strain evidence="1">SpSt-780</strain>
    </source>
</reference>
<gene>
    <name evidence="1" type="ORF">ENV67_03945</name>
</gene>
<evidence type="ECO:0000313" key="1">
    <source>
        <dbReference type="EMBL" id="HGW91676.1"/>
    </source>
</evidence>
<organism evidence="1">
    <name type="scientific">candidate division WOR-3 bacterium</name>
    <dbReference type="NCBI Taxonomy" id="2052148"/>
    <lineage>
        <taxon>Bacteria</taxon>
        <taxon>Bacteria division WOR-3</taxon>
    </lineage>
</organism>
<name>A0A7C4U6Z1_UNCW3</name>
<comment type="caution">
    <text evidence="1">The sequence shown here is derived from an EMBL/GenBank/DDBJ whole genome shotgun (WGS) entry which is preliminary data.</text>
</comment>
<dbReference type="EMBL" id="DTHG01000046">
    <property type="protein sequence ID" value="HGW91676.1"/>
    <property type="molecule type" value="Genomic_DNA"/>
</dbReference>
<dbReference type="NCBIfam" id="TIGR04183">
    <property type="entry name" value="Por_Secre_tail"/>
    <property type="match status" value="1"/>
</dbReference>
<sequence length="444" mass="50882">MVFISFIFLQISSPWSEPVNISNTPTVNSALGNGFAMDKYGYLHCAFPDSAHDGSAGTEIYYVFFNGTEWSHYVNISHSPTLSSWGPAIATDSFGNVHITWEEYETGKIMWTMKTDTGFSTPIPISGSVSGSQASSIAHNPVDNTIHCVWHSIWNGHIWHSFFNGDSWSTPVDVTPSSIFPDDCAWADIAFDSLGRLHLVFMNYVNNIQISYGRKTGEKWEYWTDVSNLTSGYNEYPAIAIDSINNVHIVWQNTEKIYYRYFDGENWSPRILLPDYPCYYPDIAIDGNGRKHIVWSHFFSQSSGIPYYTILEDTQMIIPIESIGTVVARPFYPHLLIDTGFVHCVWYDYRGNNGDMFYSRRILYVGITDERVIFDKSIFPSICFKLNISQGGYLRIYDIRGVKVFEKKINKAQEISLSFLPAGIYFPCWETRNKKYITKIVYFK</sequence>
<dbReference type="SUPFAM" id="SSF89372">
    <property type="entry name" value="Fucose-specific lectin"/>
    <property type="match status" value="2"/>
</dbReference>
<dbReference type="AlphaFoldDB" id="A0A7C4U6Z1"/>
<proteinExistence type="predicted"/>
<accession>A0A7C4U6Z1</accession>
<protein>
    <submittedName>
        <fullName evidence="1">T9SS type A sorting domain-containing protein</fullName>
    </submittedName>
</protein>